<reference evidence="2 3" key="1">
    <citation type="submission" date="2024-09" db="EMBL/GenBank/DDBJ databases">
        <authorList>
            <person name="Sun Q."/>
            <person name="Mori K."/>
        </authorList>
    </citation>
    <scope>NUCLEOTIDE SEQUENCE [LARGE SCALE GENOMIC DNA]</scope>
    <source>
        <strain evidence="2 3">CCM 7609</strain>
    </source>
</reference>
<organism evidence="2 3">
    <name type="scientific">Citricoccus parietis</name>
    <dbReference type="NCBI Taxonomy" id="592307"/>
    <lineage>
        <taxon>Bacteria</taxon>
        <taxon>Bacillati</taxon>
        <taxon>Actinomycetota</taxon>
        <taxon>Actinomycetes</taxon>
        <taxon>Micrococcales</taxon>
        <taxon>Micrococcaceae</taxon>
        <taxon>Citricoccus</taxon>
    </lineage>
</organism>
<keyword evidence="1" id="KW-1133">Transmembrane helix</keyword>
<name>A0ABV5G5Y1_9MICC</name>
<evidence type="ECO:0000256" key="1">
    <source>
        <dbReference type="SAM" id="Phobius"/>
    </source>
</evidence>
<keyword evidence="3" id="KW-1185">Reference proteome</keyword>
<keyword evidence="1" id="KW-0812">Transmembrane</keyword>
<evidence type="ECO:0000313" key="3">
    <source>
        <dbReference type="Proteomes" id="UP001589575"/>
    </source>
</evidence>
<evidence type="ECO:0000313" key="2">
    <source>
        <dbReference type="EMBL" id="MFB9074360.1"/>
    </source>
</evidence>
<evidence type="ECO:0008006" key="4">
    <source>
        <dbReference type="Google" id="ProtNLM"/>
    </source>
</evidence>
<protein>
    <recommendedName>
        <fullName evidence="4">Secreted protein</fullName>
    </recommendedName>
</protein>
<gene>
    <name evidence="2" type="ORF">ACFFX0_25460</name>
</gene>
<sequence>MVAPFVLVLVIIVTLTAVLMMSRYRNHHRAASLLTCTNGIRPRVSSRMNRPVVCPMMGRFVTHTWTGFAASSSDL</sequence>
<dbReference type="EMBL" id="JBHMFI010000002">
    <property type="protein sequence ID" value="MFB9074360.1"/>
    <property type="molecule type" value="Genomic_DNA"/>
</dbReference>
<keyword evidence="1" id="KW-0472">Membrane</keyword>
<proteinExistence type="predicted"/>
<accession>A0ABV5G5Y1</accession>
<comment type="caution">
    <text evidence="2">The sequence shown here is derived from an EMBL/GenBank/DDBJ whole genome shotgun (WGS) entry which is preliminary data.</text>
</comment>
<feature type="transmembrane region" description="Helical" evidence="1">
    <location>
        <begin position="6"/>
        <end position="24"/>
    </location>
</feature>
<dbReference type="Proteomes" id="UP001589575">
    <property type="component" value="Unassembled WGS sequence"/>
</dbReference>